<dbReference type="SUPFAM" id="SSF47954">
    <property type="entry name" value="Cyclin-like"/>
    <property type="match status" value="2"/>
</dbReference>
<evidence type="ECO:0000313" key="1">
    <source>
        <dbReference type="EMBL" id="KAL2055604.1"/>
    </source>
</evidence>
<dbReference type="InterPro" id="IPR036915">
    <property type="entry name" value="Cyclin-like_sf"/>
</dbReference>
<proteinExistence type="predicted"/>
<dbReference type="Gene3D" id="1.10.472.10">
    <property type="entry name" value="Cyclin-like"/>
    <property type="match status" value="2"/>
</dbReference>
<accession>A0ABR4BCN4</accession>
<keyword evidence="2" id="KW-1185">Reference proteome</keyword>
<protein>
    <recommendedName>
        <fullName evidence="3">Cyclin-L2</fullName>
    </recommendedName>
</protein>
<evidence type="ECO:0008006" key="3">
    <source>
        <dbReference type="Google" id="ProtNLM"/>
    </source>
</evidence>
<organism evidence="1 2">
    <name type="scientific">Lepraria finkii</name>
    <dbReference type="NCBI Taxonomy" id="1340010"/>
    <lineage>
        <taxon>Eukaryota</taxon>
        <taxon>Fungi</taxon>
        <taxon>Dikarya</taxon>
        <taxon>Ascomycota</taxon>
        <taxon>Pezizomycotina</taxon>
        <taxon>Lecanoromycetes</taxon>
        <taxon>OSLEUM clade</taxon>
        <taxon>Lecanoromycetidae</taxon>
        <taxon>Lecanorales</taxon>
        <taxon>Lecanorineae</taxon>
        <taxon>Stereocaulaceae</taxon>
        <taxon>Lepraria</taxon>
    </lineage>
</organism>
<dbReference type="InterPro" id="IPR043198">
    <property type="entry name" value="Cyclin/Ssn8"/>
</dbReference>
<comment type="caution">
    <text evidence="1">The sequence shown here is derived from an EMBL/GenBank/DDBJ whole genome shotgun (WGS) entry which is preliminary data.</text>
</comment>
<dbReference type="PANTHER" id="PTHR10026">
    <property type="entry name" value="CYCLIN"/>
    <property type="match status" value="1"/>
</dbReference>
<dbReference type="EMBL" id="JBHFEH010000010">
    <property type="protein sequence ID" value="KAL2055604.1"/>
    <property type="molecule type" value="Genomic_DNA"/>
</dbReference>
<evidence type="ECO:0000313" key="2">
    <source>
        <dbReference type="Proteomes" id="UP001590951"/>
    </source>
</evidence>
<reference evidence="1 2" key="1">
    <citation type="submission" date="2024-09" db="EMBL/GenBank/DDBJ databases">
        <title>Rethinking Asexuality: The Enigmatic Case of Functional Sexual Genes in Lepraria (Stereocaulaceae).</title>
        <authorList>
            <person name="Doellman M."/>
            <person name="Sun Y."/>
            <person name="Barcenas-Pena A."/>
            <person name="Lumbsch H.T."/>
            <person name="Grewe F."/>
        </authorList>
    </citation>
    <scope>NUCLEOTIDE SEQUENCE [LARGE SCALE GENOMIC DNA]</scope>
    <source>
        <strain evidence="1 2">Grewe 0041</strain>
    </source>
</reference>
<dbReference type="Proteomes" id="UP001590951">
    <property type="component" value="Unassembled WGS sequence"/>
</dbReference>
<sequence length="301" mass="32709">MAPEPNQLSSLSNPLATIEQLSTSSSQLDGVPADLESSLRFAGAQLTQAAGILLRLPQEIIAQAVVILYRFYVGSEGGSFRINAVKDVSAASLYMTAKISSLPQSTRSILNVYAYLLSPTSLLRQPPETSTKPDPESYYLSEGSYQSARATLLQTESILLRSVSFVTQVTVPHHLALTYLQTLGALPPTSTPKSTALAARTIAHLNTALLSPQLLYLTHQPPALAVAAVFLAAREVGVKLTSAEWWEVFDVDREELGFLVVALGSCEGWIRDETTRWRDGVGPLGVQELEVEIERRERESA</sequence>
<name>A0ABR4BCN4_9LECA</name>
<gene>
    <name evidence="1" type="ORF">ABVK25_003846</name>
</gene>